<keyword evidence="9" id="KW-1185">Reference proteome</keyword>
<name>A0A840S915_9BURK</name>
<evidence type="ECO:0000256" key="4">
    <source>
        <dbReference type="ARBA" id="ARBA00023015"/>
    </source>
</evidence>
<evidence type="ECO:0000256" key="3">
    <source>
        <dbReference type="ARBA" id="ARBA00022491"/>
    </source>
</evidence>
<comment type="similarity">
    <text evidence="1">Belongs to the CcdB toxin family.</text>
</comment>
<organism evidence="8 9">
    <name type="scientific">Inhella inkyongensis</name>
    <dbReference type="NCBI Taxonomy" id="392593"/>
    <lineage>
        <taxon>Bacteria</taxon>
        <taxon>Pseudomonadati</taxon>
        <taxon>Pseudomonadota</taxon>
        <taxon>Betaproteobacteria</taxon>
        <taxon>Burkholderiales</taxon>
        <taxon>Sphaerotilaceae</taxon>
        <taxon>Inhella</taxon>
    </lineage>
</organism>
<dbReference type="InterPro" id="IPR002712">
    <property type="entry name" value="CcdB"/>
</dbReference>
<evidence type="ECO:0000256" key="6">
    <source>
        <dbReference type="ARBA" id="ARBA00029628"/>
    </source>
</evidence>
<dbReference type="OrthoDB" id="9813510at2"/>
<accession>A0A840S915</accession>
<dbReference type="Pfam" id="PF01845">
    <property type="entry name" value="CcdB"/>
    <property type="match status" value="1"/>
</dbReference>
<protein>
    <recommendedName>
        <fullName evidence="2">Toxin CcdB</fullName>
    </recommendedName>
    <alternativeName>
        <fullName evidence="7">Cytotoxic protein CcdB</fullName>
    </alternativeName>
    <alternativeName>
        <fullName evidence="6">Protein LetD</fullName>
    </alternativeName>
</protein>
<keyword evidence="5" id="KW-0804">Transcription</keyword>
<dbReference type="Proteomes" id="UP000554837">
    <property type="component" value="Unassembled WGS sequence"/>
</dbReference>
<dbReference type="GO" id="GO:0006276">
    <property type="term" value="P:plasmid maintenance"/>
    <property type="evidence" value="ECO:0007669"/>
    <property type="project" value="InterPro"/>
</dbReference>
<dbReference type="RefSeq" id="WP_138856584.1">
    <property type="nucleotide sequence ID" value="NZ_CP040709.1"/>
</dbReference>
<evidence type="ECO:0000256" key="7">
    <source>
        <dbReference type="ARBA" id="ARBA00033135"/>
    </source>
</evidence>
<dbReference type="InterPro" id="IPR011067">
    <property type="entry name" value="Plasmid_toxin/cell-grow_inhib"/>
</dbReference>
<dbReference type="AlphaFoldDB" id="A0A840S915"/>
<evidence type="ECO:0000256" key="2">
    <source>
        <dbReference type="ARBA" id="ARBA00015075"/>
    </source>
</evidence>
<keyword evidence="4" id="KW-0805">Transcription regulation</keyword>
<gene>
    <name evidence="8" type="ORF">HNQ51_002805</name>
</gene>
<evidence type="ECO:0000256" key="1">
    <source>
        <dbReference type="ARBA" id="ARBA00005230"/>
    </source>
</evidence>
<evidence type="ECO:0000313" key="8">
    <source>
        <dbReference type="EMBL" id="MBB5205486.1"/>
    </source>
</evidence>
<dbReference type="GO" id="GO:0008657">
    <property type="term" value="F:DNA topoisomerase type II (double strand cut, ATP-hydrolyzing) inhibitor activity"/>
    <property type="evidence" value="ECO:0007669"/>
    <property type="project" value="InterPro"/>
</dbReference>
<dbReference type="SUPFAM" id="SSF50118">
    <property type="entry name" value="Cell growth inhibitor/plasmid maintenance toxic component"/>
    <property type="match status" value="1"/>
</dbReference>
<keyword evidence="3" id="KW-0678">Repressor</keyword>
<sequence>MARYDVYANPEAQERARIPYLLDLQNDYISGLATRVVIPLRAENQFGRPAKGLNPVFLVQEQAVVLDTAALGALPAHLLRKPILSLRAQAAVITAALDTLFGSF</sequence>
<dbReference type="Gene3D" id="2.30.30.110">
    <property type="match status" value="1"/>
</dbReference>
<comment type="caution">
    <text evidence="8">The sequence shown here is derived from an EMBL/GenBank/DDBJ whole genome shotgun (WGS) entry which is preliminary data.</text>
</comment>
<reference evidence="8 9" key="1">
    <citation type="submission" date="2020-08" db="EMBL/GenBank/DDBJ databases">
        <title>Genomic Encyclopedia of Type Strains, Phase IV (KMG-IV): sequencing the most valuable type-strain genomes for metagenomic binning, comparative biology and taxonomic classification.</title>
        <authorList>
            <person name="Goeker M."/>
        </authorList>
    </citation>
    <scope>NUCLEOTIDE SEQUENCE [LARGE SCALE GENOMIC DNA]</scope>
    <source>
        <strain evidence="8 9">DSM 23958</strain>
    </source>
</reference>
<dbReference type="EMBL" id="JACHHO010000004">
    <property type="protein sequence ID" value="MBB5205486.1"/>
    <property type="molecule type" value="Genomic_DNA"/>
</dbReference>
<evidence type="ECO:0000256" key="5">
    <source>
        <dbReference type="ARBA" id="ARBA00023163"/>
    </source>
</evidence>
<evidence type="ECO:0000313" key="9">
    <source>
        <dbReference type="Proteomes" id="UP000554837"/>
    </source>
</evidence>
<proteinExistence type="inferred from homology"/>